<keyword evidence="2" id="KW-0732">Signal</keyword>
<reference evidence="5" key="2">
    <citation type="submission" date="2019-04" db="PDB data bank">
        <title>Crystal structure of Sel1 repeat protein from Oxalobacter formigenes.</title>
        <authorList>
            <consortium name="Midwest Center for Structural Genomics (MCSG)"/>
            <person name="Chang C."/>
            <person name="Tesar C."/>
            <person name="Endres M."/>
            <person name="Babnigg G."/>
            <person name="Hassan H."/>
            <person name="Joachimiak A."/>
        </authorList>
    </citation>
    <scope>X-RAY CRYSTALLOGRAPHY (2.98 ANGSTROMS) OF 60-194</scope>
</reference>
<dbReference type="AlphaFoldDB" id="C3X8T0"/>
<proteinExistence type="evidence at protein level"/>
<protein>
    <submittedName>
        <fullName evidence="3">Sel1 repeat protein</fullName>
    </submittedName>
</protein>
<dbReference type="Gene3D" id="1.25.40.10">
    <property type="entry name" value="Tetratricopeptide repeat domain"/>
    <property type="match status" value="1"/>
</dbReference>
<keyword evidence="5" id="KW-0002">3D-structure</keyword>
<dbReference type="RefSeq" id="WP_005880211.1">
    <property type="nucleotide sequence ID" value="NZ_CP019430.1"/>
</dbReference>
<sequence length="195" mass="21430">MVHTGFSGQSRPFSGWMGTFLFLVFCQLALAAGAMAADPEKKAVASNGQLSKNVASGDEDVLRDLMDLKSNADSGDVSAQFELSRRYLNGDGLEQNDDEAIRWLRMAAEGGLPRAQAGLGWMYAAGRGVNKDETLSFSWYERAAVAGFPVAQYMLGRYYEKGIGVAKDRVLAKEWYEKAAAQGNEKAKKRLQDWK</sequence>
<dbReference type="SMART" id="SM00671">
    <property type="entry name" value="SEL1"/>
    <property type="match status" value="3"/>
</dbReference>
<dbReference type="PANTHER" id="PTHR46430">
    <property type="entry name" value="PROTEIN SKT5-RELATED"/>
    <property type="match status" value="1"/>
</dbReference>
<dbReference type="HOGENOM" id="CLU_000288_36_12_4"/>
<dbReference type="InterPro" id="IPR051726">
    <property type="entry name" value="Chitin_Synth_Reg"/>
</dbReference>
<dbReference type="SUPFAM" id="SSF81901">
    <property type="entry name" value="HCP-like"/>
    <property type="match status" value="1"/>
</dbReference>
<evidence type="ECO:0000313" key="3">
    <source>
        <dbReference type="EMBL" id="EEO29606.1"/>
    </source>
</evidence>
<dbReference type="OrthoDB" id="5365194at2"/>
<evidence type="ECO:0007829" key="5">
    <source>
        <dbReference type="PDB" id="6ORC"/>
    </source>
</evidence>
<accession>C3X8T0</accession>
<dbReference type="EMBL" id="GG658170">
    <property type="protein sequence ID" value="EEO29606.1"/>
    <property type="molecule type" value="Genomic_DNA"/>
</dbReference>
<gene>
    <name evidence="3" type="ORF">OFBG_00634</name>
</gene>
<keyword evidence="4" id="KW-1185">Reference proteome</keyword>
<evidence type="ECO:0000256" key="1">
    <source>
        <dbReference type="ARBA" id="ARBA00022737"/>
    </source>
</evidence>
<name>C3X8T0_OXAFO</name>
<dbReference type="InterPro" id="IPR011990">
    <property type="entry name" value="TPR-like_helical_dom_sf"/>
</dbReference>
<feature type="signal peptide" evidence="2">
    <location>
        <begin position="1"/>
        <end position="36"/>
    </location>
</feature>
<dbReference type="PDBsum" id="6ORC"/>
<organism evidence="3 4">
    <name type="scientific">Oxalobacter formigenes OXCC13</name>
    <dbReference type="NCBI Taxonomy" id="556269"/>
    <lineage>
        <taxon>Bacteria</taxon>
        <taxon>Pseudomonadati</taxon>
        <taxon>Pseudomonadota</taxon>
        <taxon>Betaproteobacteria</taxon>
        <taxon>Burkholderiales</taxon>
        <taxon>Oxalobacteraceae</taxon>
        <taxon>Oxalobacter</taxon>
    </lineage>
</organism>
<evidence type="ECO:0000256" key="2">
    <source>
        <dbReference type="SAM" id="SignalP"/>
    </source>
</evidence>
<dbReference type="eggNOG" id="COG0790">
    <property type="taxonomic scope" value="Bacteria"/>
</dbReference>
<dbReference type="PDB" id="6ORC">
    <property type="method" value="X-ray"/>
    <property type="resolution" value="2.98 A"/>
    <property type="chains" value="A/B=60-194"/>
</dbReference>
<reference evidence="3 4" key="1">
    <citation type="submission" date="2009-02" db="EMBL/GenBank/DDBJ databases">
        <title>The Genome Sequence of Oxalobacter formigenes OXCC13.</title>
        <authorList>
            <consortium name="The Broad Institute Genome Sequencing Platform"/>
            <person name="Ward D."/>
            <person name="Young S.K."/>
            <person name="Kodira C.D."/>
            <person name="Zeng Q."/>
            <person name="Koehrsen M."/>
            <person name="Alvarado L."/>
            <person name="Berlin A."/>
            <person name="Borenstein D."/>
            <person name="Chen Z."/>
            <person name="Engels R."/>
            <person name="Freedman E."/>
            <person name="Gellesch M."/>
            <person name="Goldberg J."/>
            <person name="Griggs A."/>
            <person name="Gujja S."/>
            <person name="Heiman D."/>
            <person name="Hepburn T."/>
            <person name="Howarth C."/>
            <person name="Jen D."/>
            <person name="Larson L."/>
            <person name="Lewis B."/>
            <person name="Mehta T."/>
            <person name="Park D."/>
            <person name="Pearson M."/>
            <person name="Roberts A."/>
            <person name="Saif S."/>
            <person name="Shea T."/>
            <person name="Shenoy N."/>
            <person name="Sisk P."/>
            <person name="Stolte C."/>
            <person name="Sykes S."/>
            <person name="Walk T."/>
            <person name="White J."/>
            <person name="Yandava C."/>
            <person name="Allison M.J."/>
            <person name="Lander E."/>
            <person name="Nusbaum C."/>
            <person name="Galagan J."/>
            <person name="Birren B."/>
        </authorList>
    </citation>
    <scope>NUCLEOTIDE SEQUENCE [LARGE SCALE GENOMIC DNA]</scope>
    <source>
        <strain evidence="3 4">OXCC13</strain>
    </source>
</reference>
<dbReference type="PANTHER" id="PTHR46430:SF1">
    <property type="entry name" value="CHITIN SYNTHASE REGULATOR SKT5-RELATED"/>
    <property type="match status" value="1"/>
</dbReference>
<dbReference type="InterPro" id="IPR006597">
    <property type="entry name" value="Sel1-like"/>
</dbReference>
<keyword evidence="1" id="KW-0677">Repeat</keyword>
<dbReference type="Proteomes" id="UP000005089">
    <property type="component" value="Unassembled WGS sequence"/>
</dbReference>
<evidence type="ECO:0000313" key="4">
    <source>
        <dbReference type="Proteomes" id="UP000005089"/>
    </source>
</evidence>
<dbReference type="Pfam" id="PF08238">
    <property type="entry name" value="Sel1"/>
    <property type="match status" value="3"/>
</dbReference>
<feature type="chain" id="PRO_5030166978" evidence="2">
    <location>
        <begin position="37"/>
        <end position="195"/>
    </location>
</feature>
<dbReference type="SMR" id="C3X8T0"/>
<dbReference type="GeneID" id="77135455"/>